<evidence type="ECO:0000313" key="1">
    <source>
        <dbReference type="EMBL" id="KAI4321866.1"/>
    </source>
</evidence>
<reference evidence="2" key="1">
    <citation type="journal article" date="2023" name="Front. Plant Sci.">
        <title>Chromosomal-level genome assembly of Melastoma candidum provides insights into trichome evolution.</title>
        <authorList>
            <person name="Zhong Y."/>
            <person name="Wu W."/>
            <person name="Sun C."/>
            <person name="Zou P."/>
            <person name="Liu Y."/>
            <person name="Dai S."/>
            <person name="Zhou R."/>
        </authorList>
    </citation>
    <scope>NUCLEOTIDE SEQUENCE [LARGE SCALE GENOMIC DNA]</scope>
</reference>
<accession>A0ACB9ME00</accession>
<keyword evidence="2" id="KW-1185">Reference proteome</keyword>
<dbReference type="Proteomes" id="UP001057402">
    <property type="component" value="Chromosome 10"/>
</dbReference>
<protein>
    <submittedName>
        <fullName evidence="1">Uncharacterized protein</fullName>
    </submittedName>
</protein>
<proteinExistence type="predicted"/>
<dbReference type="EMBL" id="CM042889">
    <property type="protein sequence ID" value="KAI4321866.1"/>
    <property type="molecule type" value="Genomic_DNA"/>
</dbReference>
<gene>
    <name evidence="1" type="ORF">MLD38_035197</name>
</gene>
<evidence type="ECO:0000313" key="2">
    <source>
        <dbReference type="Proteomes" id="UP001057402"/>
    </source>
</evidence>
<organism evidence="1 2">
    <name type="scientific">Melastoma candidum</name>
    <dbReference type="NCBI Taxonomy" id="119954"/>
    <lineage>
        <taxon>Eukaryota</taxon>
        <taxon>Viridiplantae</taxon>
        <taxon>Streptophyta</taxon>
        <taxon>Embryophyta</taxon>
        <taxon>Tracheophyta</taxon>
        <taxon>Spermatophyta</taxon>
        <taxon>Magnoliopsida</taxon>
        <taxon>eudicotyledons</taxon>
        <taxon>Gunneridae</taxon>
        <taxon>Pentapetalae</taxon>
        <taxon>rosids</taxon>
        <taxon>malvids</taxon>
        <taxon>Myrtales</taxon>
        <taxon>Melastomataceae</taxon>
        <taxon>Melastomatoideae</taxon>
        <taxon>Melastomateae</taxon>
        <taxon>Melastoma</taxon>
    </lineage>
</organism>
<sequence length="108" mass="12307">MSFFPLFRWQDQEKKLKKKGGAVETEESEDAVDSEKPERTPEAPPSVQVVPKEKKEKTIKARRQTKAPDSVPKAILKRRKSNNYWVWAAGSAALAVFLCVILAFYSLR</sequence>
<name>A0ACB9ME00_9MYRT</name>
<comment type="caution">
    <text evidence="1">The sequence shown here is derived from an EMBL/GenBank/DDBJ whole genome shotgun (WGS) entry which is preliminary data.</text>
</comment>